<reference evidence="2" key="1">
    <citation type="submission" date="2016-10" db="EMBL/GenBank/DDBJ databases">
        <authorList>
            <person name="Benchimol M."/>
            <person name="Almeida L.G."/>
            <person name="Vasconcelos A.T."/>
            <person name="Perreira-Neves A."/>
            <person name="Rosa I.A."/>
            <person name="Tasca T."/>
            <person name="Bogo M.R."/>
            <person name="de Souza W."/>
        </authorList>
    </citation>
    <scope>NUCLEOTIDE SEQUENCE [LARGE SCALE GENOMIC DNA]</scope>
    <source>
        <strain evidence="2">K</strain>
    </source>
</reference>
<dbReference type="EMBL" id="MLAK01000901">
    <property type="protein sequence ID" value="OHT01665.1"/>
    <property type="molecule type" value="Genomic_DNA"/>
</dbReference>
<proteinExistence type="predicted"/>
<dbReference type="GeneID" id="94842647"/>
<keyword evidence="3" id="KW-1185">Reference proteome</keyword>
<dbReference type="AlphaFoldDB" id="A0A1J4JRC8"/>
<name>A0A1J4JRC8_9EUKA</name>
<feature type="region of interest" description="Disordered" evidence="1">
    <location>
        <begin position="1"/>
        <end position="25"/>
    </location>
</feature>
<comment type="caution">
    <text evidence="2">The sequence shown here is derived from an EMBL/GenBank/DDBJ whole genome shotgun (WGS) entry which is preliminary data.</text>
</comment>
<evidence type="ECO:0000313" key="3">
    <source>
        <dbReference type="Proteomes" id="UP000179807"/>
    </source>
</evidence>
<accession>A0A1J4JRC8</accession>
<organism evidence="2 3">
    <name type="scientific">Tritrichomonas foetus</name>
    <dbReference type="NCBI Taxonomy" id="1144522"/>
    <lineage>
        <taxon>Eukaryota</taxon>
        <taxon>Metamonada</taxon>
        <taxon>Parabasalia</taxon>
        <taxon>Tritrichomonadida</taxon>
        <taxon>Tritrichomonadidae</taxon>
        <taxon>Tritrichomonas</taxon>
    </lineage>
</organism>
<dbReference type="VEuPathDB" id="TrichDB:TRFO_31448"/>
<dbReference type="Proteomes" id="UP000179807">
    <property type="component" value="Unassembled WGS sequence"/>
</dbReference>
<feature type="region of interest" description="Disordered" evidence="1">
    <location>
        <begin position="92"/>
        <end position="114"/>
    </location>
</feature>
<evidence type="ECO:0000313" key="2">
    <source>
        <dbReference type="EMBL" id="OHT01665.1"/>
    </source>
</evidence>
<sequence>MNCHSDNHRNHNVFQNPQRNMNKVPSQCSTQYADQHQCLYSSYTNNKYCCLTANYNNNKPNMCLSRTVATSCDECGESGSSDGSSGSFCGSSSGSSSNSSSGNTKGGKGGKGKITPIIRSNCRAIVSSSDVDGFNPDVNTNIYSCFTSANIISKFNSGFESNITYCLQQPLWNNTTDSNFNSSEVAEQRCIMPAKQRHECLLCRKLA</sequence>
<feature type="compositionally biased region" description="Polar residues" evidence="1">
    <location>
        <begin position="12"/>
        <end position="25"/>
    </location>
</feature>
<evidence type="ECO:0000256" key="1">
    <source>
        <dbReference type="SAM" id="MobiDB-lite"/>
    </source>
</evidence>
<feature type="compositionally biased region" description="Low complexity" evidence="1">
    <location>
        <begin position="92"/>
        <end position="103"/>
    </location>
</feature>
<gene>
    <name evidence="2" type="ORF">TRFO_31448</name>
</gene>
<protein>
    <submittedName>
        <fullName evidence="2">Uncharacterized protein</fullName>
    </submittedName>
</protein>
<dbReference type="RefSeq" id="XP_068354801.1">
    <property type="nucleotide sequence ID" value="XM_068507943.1"/>
</dbReference>